<evidence type="ECO:0000256" key="2">
    <source>
        <dbReference type="ARBA" id="ARBA00004496"/>
    </source>
</evidence>
<evidence type="ECO:0000256" key="10">
    <source>
        <dbReference type="ARBA" id="ARBA00022777"/>
    </source>
</evidence>
<protein>
    <recommendedName>
        <fullName evidence="4">non-specific serine/threonine protein kinase</fullName>
        <ecNumber evidence="4">2.7.11.1</ecNumber>
    </recommendedName>
</protein>
<keyword evidence="6" id="KW-0723">Serine/threonine-protein kinase</keyword>
<evidence type="ECO:0000256" key="15">
    <source>
        <dbReference type="PROSITE-ProRule" id="PRU10141"/>
    </source>
</evidence>
<dbReference type="Gene3D" id="1.10.12.70">
    <property type="match status" value="1"/>
</dbReference>
<keyword evidence="20" id="KW-1185">Reference proteome</keyword>
<comment type="catalytic activity">
    <reaction evidence="14">
        <text>L-seryl-[protein] + ATP = O-phospho-L-seryl-[protein] + ADP + H(+)</text>
        <dbReference type="Rhea" id="RHEA:17989"/>
        <dbReference type="Rhea" id="RHEA-COMP:9863"/>
        <dbReference type="Rhea" id="RHEA-COMP:11604"/>
        <dbReference type="ChEBI" id="CHEBI:15378"/>
        <dbReference type="ChEBI" id="CHEBI:29999"/>
        <dbReference type="ChEBI" id="CHEBI:30616"/>
        <dbReference type="ChEBI" id="CHEBI:83421"/>
        <dbReference type="ChEBI" id="CHEBI:456216"/>
        <dbReference type="EC" id="2.7.11.1"/>
    </reaction>
</comment>
<dbReference type="Gene3D" id="1.10.510.10">
    <property type="entry name" value="Transferase(Phosphotransferase) domain 1"/>
    <property type="match status" value="1"/>
</dbReference>
<accession>A0ABZ1D6I5</accession>
<dbReference type="InterPro" id="IPR048288">
    <property type="entry name" value="PDCD10_N"/>
</dbReference>
<feature type="region of interest" description="Disordered" evidence="17">
    <location>
        <begin position="294"/>
        <end position="314"/>
    </location>
</feature>
<sequence>MSTYSQNNSNNPHADPELFYVKQNRIGKGSFGEVYKGYDKRTSLPVAIKIIDLESAEDEIDDIQQEIQILGQLDSEFVTRYHGSFLKGSHLWIIMEYCSGGSCSDLMKAGIFREEYIAILARELLRGLEYLHGEGKLHRDIKAANILLTANGDVKLADFGVSGQLTATMTKKNTFVGTPYWMSPEVIKQSGYDHKADIWSLGITCIEMAMGEPPYADLHPMKVLFLIPKNPPPQLDETKFSRTFRDFVSLCLQRDPRMRPTAKDLLKHKFIRTARKASYLTELVERYEKWKAEGGAKSGEDGNRGDGMSSEHGYGPASDALWDFGTVRNALPPQAGTVSRATGRTLPSASTPTSATPTKHELPPSVNGRKLPSVPPSASQATIIAPDSEPAYQTRRNALPQGPPPHQQQQQQQQRQQPIPQHTRAVPDDEADEDVMLEGVIVPAINNLATRVPNDHAREALARLRQAFIDAERSIPGVTSAFVLEVVESVEQVEDH</sequence>
<dbReference type="Pfam" id="PF00069">
    <property type="entry name" value="Pkinase"/>
    <property type="match status" value="1"/>
</dbReference>
<dbReference type="PANTHER" id="PTHR48012">
    <property type="entry name" value="STERILE20-LIKE KINASE, ISOFORM B-RELATED"/>
    <property type="match status" value="1"/>
</dbReference>
<organism evidence="19 20">
    <name type="scientific">Kwoniella shivajii</name>
    <dbReference type="NCBI Taxonomy" id="564305"/>
    <lineage>
        <taxon>Eukaryota</taxon>
        <taxon>Fungi</taxon>
        <taxon>Dikarya</taxon>
        <taxon>Basidiomycota</taxon>
        <taxon>Agaricomycotina</taxon>
        <taxon>Tremellomycetes</taxon>
        <taxon>Tremellales</taxon>
        <taxon>Cryptococcaceae</taxon>
        <taxon>Kwoniella</taxon>
    </lineage>
</organism>
<feature type="binding site" evidence="15">
    <location>
        <position position="49"/>
    </location>
    <ligand>
        <name>ATP</name>
        <dbReference type="ChEBI" id="CHEBI:30616"/>
    </ligand>
</feature>
<dbReference type="PANTHER" id="PTHR48012:SF10">
    <property type="entry name" value="FI20177P1"/>
    <property type="match status" value="1"/>
</dbReference>
<keyword evidence="7" id="KW-0808">Transferase</keyword>
<evidence type="ECO:0000256" key="11">
    <source>
        <dbReference type="ARBA" id="ARBA00022840"/>
    </source>
</evidence>
<keyword evidence="12" id="KW-0460">Magnesium</keyword>
<dbReference type="Pfam" id="PF20929">
    <property type="entry name" value="PDCD10_N"/>
    <property type="match status" value="1"/>
</dbReference>
<dbReference type="EMBL" id="CP141889">
    <property type="protein sequence ID" value="WRT69656.1"/>
    <property type="molecule type" value="Genomic_DNA"/>
</dbReference>
<evidence type="ECO:0000256" key="3">
    <source>
        <dbReference type="ARBA" id="ARBA00008874"/>
    </source>
</evidence>
<feature type="region of interest" description="Disordered" evidence="17">
    <location>
        <begin position="333"/>
        <end position="427"/>
    </location>
</feature>
<dbReference type="InterPro" id="IPR000719">
    <property type="entry name" value="Prot_kinase_dom"/>
</dbReference>
<keyword evidence="11 15" id="KW-0067">ATP-binding</keyword>
<feature type="compositionally biased region" description="Low complexity" evidence="17">
    <location>
        <begin position="407"/>
        <end position="421"/>
    </location>
</feature>
<comment type="similarity">
    <text evidence="3">Belongs to the protein kinase superfamily. STE Ser/Thr protein kinase family. STE20 subfamily.</text>
</comment>
<feature type="coiled-coil region" evidence="16">
    <location>
        <begin position="46"/>
        <end position="73"/>
    </location>
</feature>
<dbReference type="PROSITE" id="PS50011">
    <property type="entry name" value="PROTEIN_KINASE_DOM"/>
    <property type="match status" value="1"/>
</dbReference>
<evidence type="ECO:0000256" key="13">
    <source>
        <dbReference type="ARBA" id="ARBA00047899"/>
    </source>
</evidence>
<evidence type="ECO:0000256" key="1">
    <source>
        <dbReference type="ARBA" id="ARBA00001946"/>
    </source>
</evidence>
<dbReference type="CDD" id="cd06609">
    <property type="entry name" value="STKc_MST3_like"/>
    <property type="match status" value="1"/>
</dbReference>
<evidence type="ECO:0000256" key="17">
    <source>
        <dbReference type="SAM" id="MobiDB-lite"/>
    </source>
</evidence>
<keyword evidence="5" id="KW-0963">Cytoplasm</keyword>
<name>A0ABZ1D6I5_9TREE</name>
<keyword evidence="16" id="KW-0175">Coiled coil</keyword>
<dbReference type="GeneID" id="87958776"/>
<comment type="catalytic activity">
    <reaction evidence="13">
        <text>L-threonyl-[protein] + ATP = O-phospho-L-threonyl-[protein] + ADP + H(+)</text>
        <dbReference type="Rhea" id="RHEA:46608"/>
        <dbReference type="Rhea" id="RHEA-COMP:11060"/>
        <dbReference type="Rhea" id="RHEA-COMP:11605"/>
        <dbReference type="ChEBI" id="CHEBI:15378"/>
        <dbReference type="ChEBI" id="CHEBI:30013"/>
        <dbReference type="ChEBI" id="CHEBI:30616"/>
        <dbReference type="ChEBI" id="CHEBI:61977"/>
        <dbReference type="ChEBI" id="CHEBI:456216"/>
        <dbReference type="EC" id="2.7.11.1"/>
    </reaction>
</comment>
<dbReference type="InterPro" id="IPR046409">
    <property type="entry name" value="PDC10_dimerisation_sf"/>
</dbReference>
<evidence type="ECO:0000256" key="16">
    <source>
        <dbReference type="SAM" id="Coils"/>
    </source>
</evidence>
<evidence type="ECO:0000256" key="7">
    <source>
        <dbReference type="ARBA" id="ARBA00022679"/>
    </source>
</evidence>
<evidence type="ECO:0000256" key="6">
    <source>
        <dbReference type="ARBA" id="ARBA00022527"/>
    </source>
</evidence>
<keyword evidence="10" id="KW-0418">Kinase</keyword>
<dbReference type="SUPFAM" id="SSF56112">
    <property type="entry name" value="Protein kinase-like (PK-like)"/>
    <property type="match status" value="1"/>
</dbReference>
<comment type="subcellular location">
    <subcellularLocation>
        <location evidence="2">Cytoplasm</location>
    </subcellularLocation>
</comment>
<gene>
    <name evidence="19" type="ORF">IL334_006646</name>
</gene>
<reference evidence="19 20" key="1">
    <citation type="submission" date="2024-01" db="EMBL/GenBank/DDBJ databases">
        <title>Comparative genomics of Cryptococcus and Kwoniella reveals pathogenesis evolution and contrasting modes of karyotype evolution via chromosome fusion or intercentromeric recombination.</title>
        <authorList>
            <person name="Coelho M.A."/>
            <person name="David-Palma M."/>
            <person name="Shea T."/>
            <person name="Bowers K."/>
            <person name="McGinley-Smith S."/>
            <person name="Mohammad A.W."/>
            <person name="Gnirke A."/>
            <person name="Yurkov A.M."/>
            <person name="Nowrousian M."/>
            <person name="Sun S."/>
            <person name="Cuomo C.A."/>
            <person name="Heitman J."/>
        </authorList>
    </citation>
    <scope>NUCLEOTIDE SEQUENCE [LARGE SCALE GENOMIC DNA]</scope>
    <source>
        <strain evidence="19">CBS 11374</strain>
    </source>
</reference>
<proteinExistence type="inferred from homology"/>
<evidence type="ECO:0000313" key="20">
    <source>
        <dbReference type="Proteomes" id="UP001329825"/>
    </source>
</evidence>
<feature type="compositionally biased region" description="Basic and acidic residues" evidence="17">
    <location>
        <begin position="294"/>
        <end position="304"/>
    </location>
</feature>
<evidence type="ECO:0000256" key="12">
    <source>
        <dbReference type="ARBA" id="ARBA00022842"/>
    </source>
</evidence>
<keyword evidence="8" id="KW-0479">Metal-binding</keyword>
<dbReference type="RefSeq" id="XP_062794395.1">
    <property type="nucleotide sequence ID" value="XM_062938344.1"/>
</dbReference>
<evidence type="ECO:0000256" key="8">
    <source>
        <dbReference type="ARBA" id="ARBA00022723"/>
    </source>
</evidence>
<feature type="domain" description="Protein kinase" evidence="18">
    <location>
        <begin position="20"/>
        <end position="271"/>
    </location>
</feature>
<dbReference type="EC" id="2.7.11.1" evidence="4"/>
<evidence type="ECO:0000256" key="9">
    <source>
        <dbReference type="ARBA" id="ARBA00022741"/>
    </source>
</evidence>
<comment type="cofactor">
    <cofactor evidence="1">
        <name>Mg(2+)</name>
        <dbReference type="ChEBI" id="CHEBI:18420"/>
    </cofactor>
</comment>
<evidence type="ECO:0000259" key="18">
    <source>
        <dbReference type="PROSITE" id="PS50011"/>
    </source>
</evidence>
<dbReference type="PROSITE" id="PS00107">
    <property type="entry name" value="PROTEIN_KINASE_ATP"/>
    <property type="match status" value="1"/>
</dbReference>
<evidence type="ECO:0000313" key="19">
    <source>
        <dbReference type="EMBL" id="WRT69656.1"/>
    </source>
</evidence>
<dbReference type="InterPro" id="IPR017441">
    <property type="entry name" value="Protein_kinase_ATP_BS"/>
</dbReference>
<dbReference type="SMART" id="SM00220">
    <property type="entry name" value="S_TKc"/>
    <property type="match status" value="1"/>
</dbReference>
<keyword evidence="9 15" id="KW-0547">Nucleotide-binding</keyword>
<dbReference type="InterPro" id="IPR050629">
    <property type="entry name" value="STE20/SPS1-PAK"/>
</dbReference>
<dbReference type="Proteomes" id="UP001329825">
    <property type="component" value="Chromosome 9"/>
</dbReference>
<feature type="compositionally biased region" description="Low complexity" evidence="17">
    <location>
        <begin position="347"/>
        <end position="357"/>
    </location>
</feature>
<evidence type="ECO:0000256" key="5">
    <source>
        <dbReference type="ARBA" id="ARBA00022490"/>
    </source>
</evidence>
<dbReference type="InterPro" id="IPR011009">
    <property type="entry name" value="Kinase-like_dom_sf"/>
</dbReference>
<evidence type="ECO:0000256" key="14">
    <source>
        <dbReference type="ARBA" id="ARBA00048679"/>
    </source>
</evidence>
<evidence type="ECO:0000256" key="4">
    <source>
        <dbReference type="ARBA" id="ARBA00012513"/>
    </source>
</evidence>